<dbReference type="Gene3D" id="3.30.559.10">
    <property type="entry name" value="Chloramphenicol acetyltransferase-like domain"/>
    <property type="match status" value="1"/>
</dbReference>
<dbReference type="EMBL" id="JAQHRD010000007">
    <property type="protein sequence ID" value="KAJ6438734.1"/>
    <property type="molecule type" value="Genomic_DNA"/>
</dbReference>
<evidence type="ECO:0000313" key="2">
    <source>
        <dbReference type="Proteomes" id="UP001163105"/>
    </source>
</evidence>
<proteinExistence type="predicted"/>
<gene>
    <name evidence="1" type="ORF">O9K51_08135</name>
</gene>
<dbReference type="AlphaFoldDB" id="A0AB34FI58"/>
<accession>A0AB34FI58</accession>
<dbReference type="InterPro" id="IPR023213">
    <property type="entry name" value="CAT-like_dom_sf"/>
</dbReference>
<sequence>MFVVNRSEDRRTQTIPIFPIDQWKPLNNIRSQLFMVVYGLLDIDLMRVSLERLIRNHITILGARIKPTGRRLALEYHLPRVFPEDYALFAWSTSQVESGIEAARPVPEEDSRTPIIFAPSIPNLEARWVPDYWPVERRFDKPDTPLLLVHITTYTNATVIATSLPHIVADQMGYGAMIRSWLQMVSGQEPEPFLELSLGDLGGSKLPLAEMYREGGYRLRNRWERIQSALGLLSDLVCNRREERHTIFFSALLIEKLRDKHNEAIKEAYGPRNIRLTNGDIIAGILMKVKDVFLLLILLEDPFTD</sequence>
<keyword evidence="2" id="KW-1185">Reference proteome</keyword>
<comment type="caution">
    <text evidence="1">The sequence shown here is derived from an EMBL/GenBank/DDBJ whole genome shotgun (WGS) entry which is preliminary data.</text>
</comment>
<dbReference type="Proteomes" id="UP001163105">
    <property type="component" value="Unassembled WGS sequence"/>
</dbReference>
<protein>
    <submittedName>
        <fullName evidence="1">BCL5p</fullName>
    </submittedName>
</protein>
<evidence type="ECO:0000313" key="1">
    <source>
        <dbReference type="EMBL" id="KAJ6438734.1"/>
    </source>
</evidence>
<organism evidence="1 2">
    <name type="scientific">Purpureocillium lavendulum</name>
    <dbReference type="NCBI Taxonomy" id="1247861"/>
    <lineage>
        <taxon>Eukaryota</taxon>
        <taxon>Fungi</taxon>
        <taxon>Dikarya</taxon>
        <taxon>Ascomycota</taxon>
        <taxon>Pezizomycotina</taxon>
        <taxon>Sordariomycetes</taxon>
        <taxon>Hypocreomycetidae</taxon>
        <taxon>Hypocreales</taxon>
        <taxon>Ophiocordycipitaceae</taxon>
        <taxon>Purpureocillium</taxon>
    </lineage>
</organism>
<reference evidence="1" key="1">
    <citation type="submission" date="2023-01" db="EMBL/GenBank/DDBJ databases">
        <title>The growth and conidiation of Purpureocillium lavendulum are regulated by nitrogen source and histone H3K14 acetylation.</title>
        <authorList>
            <person name="Tang P."/>
            <person name="Han J."/>
            <person name="Zhang C."/>
            <person name="Tang P."/>
            <person name="Qi F."/>
            <person name="Zhang K."/>
            <person name="Liang L."/>
        </authorList>
    </citation>
    <scope>NUCLEOTIDE SEQUENCE</scope>
    <source>
        <strain evidence="1">YMF1.00683</strain>
    </source>
</reference>
<name>A0AB34FI58_9HYPO</name>